<evidence type="ECO:0000256" key="4">
    <source>
        <dbReference type="ARBA" id="ARBA00022448"/>
    </source>
</evidence>
<feature type="transmembrane region" description="Helical" evidence="7">
    <location>
        <begin position="179"/>
        <end position="199"/>
    </location>
</feature>
<proteinExistence type="inferred from homology"/>
<feature type="transmembrane region" description="Helical" evidence="7">
    <location>
        <begin position="266"/>
        <end position="285"/>
    </location>
</feature>
<feature type="transmembrane region" description="Helical" evidence="7">
    <location>
        <begin position="39"/>
        <end position="59"/>
    </location>
</feature>
<sequence>MPPEFEKSSPPPASSSDNRRNSPPFSETAREISGKTFPLYLSMVAGVIGTLVTAAVLGHAGTASLAAYAMTVAVSNPAVMVIQGALRGSMPFVAENGDDPEALEGVFRHSLWLALCVGALGGVLVAGVPFLAGLIGVPEATVAAFGLFPALMALALMATSLQTCATTLLIALGHSREAMWVGLVNTGLSVVLIPLLVLGPGPLPALGMTGAGVAMCGNAAAAMVTAHLLLRRRTVLAGRRIRVTSPGWGAVWRIARVGLPMGSTMLIKFGVLGLTAMAAATVGVVEAAAHQIMVTLVTFVFLPATAVGQATVPFMARAAKEAPERGHGEVRRALLAGVAVALPVVAASGLLVLLVARPLLGVFSPDPRVQAMVIALLPLLLLVVLADAAQVMPGMGLLAVKRTTPTLYTFALCFGALALGVFPVAAAGGLAWLWGAYAVACSGLVLGQTGGFLRATAARPAGEAHDRPFTRARVNGPGCSGYDHLRRRAETRIARGARRTAHGEGDRWVRTRRSRRG</sequence>
<evidence type="ECO:0000256" key="5">
    <source>
        <dbReference type="ARBA" id="ARBA00031636"/>
    </source>
</evidence>
<dbReference type="CDD" id="cd12082">
    <property type="entry name" value="MATE_like"/>
    <property type="match status" value="1"/>
</dbReference>
<comment type="function">
    <text evidence="1">Multidrug efflux pump.</text>
</comment>
<evidence type="ECO:0000313" key="8">
    <source>
        <dbReference type="EMBL" id="AFR07403.1"/>
    </source>
</evidence>
<name>J7L169_NOCAA</name>
<dbReference type="GO" id="GO:0005886">
    <property type="term" value="C:plasma membrane"/>
    <property type="evidence" value="ECO:0007669"/>
    <property type="project" value="TreeGrafter"/>
</dbReference>
<dbReference type="Proteomes" id="UP000003779">
    <property type="component" value="Chromosome"/>
</dbReference>
<keyword evidence="4" id="KW-0813">Transport</keyword>
<evidence type="ECO:0000256" key="2">
    <source>
        <dbReference type="ARBA" id="ARBA00010199"/>
    </source>
</evidence>
<dbReference type="KEGG" id="nal:B005_0345"/>
<feature type="transmembrane region" description="Helical" evidence="7">
    <location>
        <begin position="432"/>
        <end position="453"/>
    </location>
</feature>
<feature type="region of interest" description="Disordered" evidence="6">
    <location>
        <begin position="1"/>
        <end position="29"/>
    </location>
</feature>
<accession>J7L169</accession>
<reference evidence="8 9" key="1">
    <citation type="journal article" date="2012" name="J. Bacteriol.">
        <title>Whole-Genome Sequence of Nocardiopsis alba Strain ATCC BAA-2165, Associated with Honeybees.</title>
        <authorList>
            <person name="Qiao J."/>
            <person name="Chen L."/>
            <person name="Li Y."/>
            <person name="Wang J."/>
            <person name="Zhang W."/>
            <person name="Chen S."/>
        </authorList>
    </citation>
    <scope>NUCLEOTIDE SEQUENCE [LARGE SCALE GENOMIC DNA]</scope>
    <source>
        <strain evidence="9">ATCC BAA-2165 / BE74</strain>
    </source>
</reference>
<dbReference type="PANTHER" id="PTHR43298">
    <property type="entry name" value="MULTIDRUG RESISTANCE PROTEIN NORM-RELATED"/>
    <property type="match status" value="1"/>
</dbReference>
<feature type="transmembrane region" description="Helical" evidence="7">
    <location>
        <begin position="205"/>
        <end position="230"/>
    </location>
</feature>
<dbReference type="EMBL" id="CP003788">
    <property type="protein sequence ID" value="AFR07403.1"/>
    <property type="molecule type" value="Genomic_DNA"/>
</dbReference>
<dbReference type="STRING" id="1205910.B005_0345"/>
<dbReference type="PATRIC" id="fig|1205910.3.peg.323"/>
<feature type="transmembrane region" description="Helical" evidence="7">
    <location>
        <begin position="333"/>
        <end position="356"/>
    </location>
</feature>
<feature type="transmembrane region" description="Helical" evidence="7">
    <location>
        <begin position="147"/>
        <end position="172"/>
    </location>
</feature>
<dbReference type="InterPro" id="IPR002528">
    <property type="entry name" value="MATE_fam"/>
</dbReference>
<dbReference type="HOGENOM" id="CLU_605357_0_0_11"/>
<dbReference type="GO" id="GO:0042910">
    <property type="term" value="F:xenobiotic transmembrane transporter activity"/>
    <property type="evidence" value="ECO:0007669"/>
    <property type="project" value="InterPro"/>
</dbReference>
<feature type="transmembrane region" description="Helical" evidence="7">
    <location>
        <begin position="368"/>
        <end position="386"/>
    </location>
</feature>
<evidence type="ECO:0000313" key="9">
    <source>
        <dbReference type="Proteomes" id="UP000003779"/>
    </source>
</evidence>
<comment type="similarity">
    <text evidence="2">Belongs to the multi antimicrobial extrusion (MATE) (TC 2.A.66.1) family.</text>
</comment>
<evidence type="ECO:0000256" key="7">
    <source>
        <dbReference type="SAM" id="Phobius"/>
    </source>
</evidence>
<dbReference type="RefSeq" id="WP_014909867.1">
    <property type="nucleotide sequence ID" value="NC_018524.1"/>
</dbReference>
<dbReference type="InterPro" id="IPR050222">
    <property type="entry name" value="MATE_MdtK"/>
</dbReference>
<dbReference type="eggNOG" id="COG0534">
    <property type="taxonomic scope" value="Bacteria"/>
</dbReference>
<keyword evidence="7" id="KW-1133">Transmembrane helix</keyword>
<reference evidence="9" key="2">
    <citation type="submission" date="2012-08" db="EMBL/GenBank/DDBJ databases">
        <title>Whole-genome sequence of Nocardiopsis alba strain ATCC BAA-2165 associated with honeybees.</title>
        <authorList>
            <person name="Qiao J."/>
            <person name="Chen L."/>
            <person name="Li Y."/>
            <person name="Wang J."/>
            <person name="Zhang W."/>
            <person name="Chen S."/>
        </authorList>
    </citation>
    <scope>NUCLEOTIDE SEQUENCE [LARGE SCALE GENOMIC DNA]</scope>
    <source>
        <strain evidence="9">ATCC BAA-2165 / BE74</strain>
    </source>
</reference>
<keyword evidence="7" id="KW-0472">Membrane</keyword>
<dbReference type="AlphaFoldDB" id="J7L169"/>
<keyword evidence="7" id="KW-0812">Transmembrane</keyword>
<evidence type="ECO:0000256" key="1">
    <source>
        <dbReference type="ARBA" id="ARBA00003408"/>
    </source>
</evidence>
<evidence type="ECO:0000256" key="6">
    <source>
        <dbReference type="SAM" id="MobiDB-lite"/>
    </source>
</evidence>
<protein>
    <recommendedName>
        <fullName evidence="3">Probable multidrug resistance protein NorM</fullName>
    </recommendedName>
    <alternativeName>
        <fullName evidence="5">Multidrug-efflux transporter</fullName>
    </alternativeName>
</protein>
<dbReference type="Pfam" id="PF01554">
    <property type="entry name" value="MatE"/>
    <property type="match status" value="2"/>
</dbReference>
<feature type="transmembrane region" description="Helical" evidence="7">
    <location>
        <begin position="407"/>
        <end position="426"/>
    </location>
</feature>
<dbReference type="GO" id="GO:0015297">
    <property type="term" value="F:antiporter activity"/>
    <property type="evidence" value="ECO:0007669"/>
    <property type="project" value="InterPro"/>
</dbReference>
<evidence type="ECO:0000256" key="3">
    <source>
        <dbReference type="ARBA" id="ARBA00020268"/>
    </source>
</evidence>
<feature type="transmembrane region" description="Helical" evidence="7">
    <location>
        <begin position="291"/>
        <end position="312"/>
    </location>
</feature>
<organism evidence="8 9">
    <name type="scientific">Nocardiopsis alba (strain ATCC BAA-2165 / BE74)</name>
    <dbReference type="NCBI Taxonomy" id="1205910"/>
    <lineage>
        <taxon>Bacteria</taxon>
        <taxon>Bacillati</taxon>
        <taxon>Actinomycetota</taxon>
        <taxon>Actinomycetes</taxon>
        <taxon>Streptosporangiales</taxon>
        <taxon>Nocardiopsidaceae</taxon>
        <taxon>Nocardiopsis</taxon>
    </lineage>
</organism>
<gene>
    <name evidence="8" type="ordered locus">B005_0345</name>
</gene>
<feature type="transmembrane region" description="Helical" evidence="7">
    <location>
        <begin position="111"/>
        <end position="135"/>
    </location>
</feature>
<dbReference type="PANTHER" id="PTHR43298:SF2">
    <property type="entry name" value="FMN_FAD EXPORTER YEEO-RELATED"/>
    <property type="match status" value="1"/>
</dbReference>